<protein>
    <submittedName>
        <fullName evidence="1">Uncharacterized protein</fullName>
    </submittedName>
</protein>
<gene>
    <name evidence="1" type="ORF">ABIC55_001458</name>
</gene>
<dbReference type="EMBL" id="JBEPME010000001">
    <property type="protein sequence ID" value="MET3656374.1"/>
    <property type="molecule type" value="Genomic_DNA"/>
</dbReference>
<dbReference type="RefSeq" id="WP_067210762.1">
    <property type="nucleotide sequence ID" value="NZ_CP014616.1"/>
</dbReference>
<proteinExistence type="predicted"/>
<organism evidence="1 2">
    <name type="scientific">Sporosarcina psychrophila</name>
    <name type="common">Bacillus psychrophilus</name>
    <dbReference type="NCBI Taxonomy" id="1476"/>
    <lineage>
        <taxon>Bacteria</taxon>
        <taxon>Bacillati</taxon>
        <taxon>Bacillota</taxon>
        <taxon>Bacilli</taxon>
        <taxon>Bacillales</taxon>
        <taxon>Caryophanaceae</taxon>
        <taxon>Sporosarcina</taxon>
    </lineage>
</organism>
<evidence type="ECO:0000313" key="2">
    <source>
        <dbReference type="Proteomes" id="UP001549104"/>
    </source>
</evidence>
<accession>A0ABV2K8H5</accession>
<reference evidence="1 2" key="1">
    <citation type="submission" date="2024-06" db="EMBL/GenBank/DDBJ databases">
        <title>Sorghum-associated microbial communities from plants grown in Nebraska, USA.</title>
        <authorList>
            <person name="Schachtman D."/>
        </authorList>
    </citation>
    <scope>NUCLEOTIDE SEQUENCE [LARGE SCALE GENOMIC DNA]</scope>
    <source>
        <strain evidence="1 2">1288</strain>
    </source>
</reference>
<sequence length="198" mass="22923">MYHNKSRSNRISFFIEKVFRGKTGVVISAALTFLLLVGCTQDEPQDKNIELIQGYLEYELTTPNKEAIQAHNELWKWAEKQNQASVPFSKEYSAYLKDSYGPYFSESGYDKLVRTYVLMFHLAADKYDYQTTVSKIVIEQNKDTPTNYYFTVYIEYEKKGEDKVDAEITGIAILRPGGIEEIKYLGDKKMLRTLLSDD</sequence>
<keyword evidence="2" id="KW-1185">Reference proteome</keyword>
<comment type="caution">
    <text evidence="1">The sequence shown here is derived from an EMBL/GenBank/DDBJ whole genome shotgun (WGS) entry which is preliminary data.</text>
</comment>
<evidence type="ECO:0000313" key="1">
    <source>
        <dbReference type="EMBL" id="MET3656374.1"/>
    </source>
</evidence>
<dbReference type="Proteomes" id="UP001549104">
    <property type="component" value="Unassembled WGS sequence"/>
</dbReference>
<name>A0ABV2K8H5_SPOPS</name>